<dbReference type="InterPro" id="IPR027417">
    <property type="entry name" value="P-loop_NTPase"/>
</dbReference>
<accession>A0A9Q3KIW5</accession>
<reference evidence="2" key="1">
    <citation type="submission" date="2021-03" db="EMBL/GenBank/DDBJ databases">
        <title>Draft genome sequence of rust myrtle Austropuccinia psidii MF-1, a brazilian biotype.</title>
        <authorList>
            <person name="Quecine M.C."/>
            <person name="Pachon D.M.R."/>
            <person name="Bonatelli M.L."/>
            <person name="Correr F.H."/>
            <person name="Franceschini L.M."/>
            <person name="Leite T.F."/>
            <person name="Margarido G.R.A."/>
            <person name="Almeida C.A."/>
            <person name="Ferrarezi J.A."/>
            <person name="Labate C.A."/>
        </authorList>
    </citation>
    <scope>NUCLEOTIDE SEQUENCE</scope>
    <source>
        <strain evidence="2">MF-1</strain>
    </source>
</reference>
<organism evidence="2 3">
    <name type="scientific">Austropuccinia psidii MF-1</name>
    <dbReference type="NCBI Taxonomy" id="1389203"/>
    <lineage>
        <taxon>Eukaryota</taxon>
        <taxon>Fungi</taxon>
        <taxon>Dikarya</taxon>
        <taxon>Basidiomycota</taxon>
        <taxon>Pucciniomycotina</taxon>
        <taxon>Pucciniomycetes</taxon>
        <taxon>Pucciniales</taxon>
        <taxon>Sphaerophragmiaceae</taxon>
        <taxon>Austropuccinia</taxon>
    </lineage>
</organism>
<sequence length="174" mass="19113">MDHMEEGPHSVSEEVLNGINPPGFPPHTLQLKKKIPVILVQNLNTAKGLVNGTWLLVCKISQHALSCTIMTGTRRGKEVGIPKIKLTYEDDEKLGITFTRYQFPITLAFAITINKSQGKSFDTVGVYLETSVFSHGQLYVALSRCRNVSGIFLGGVGPSSQRDTTNIVCRNILV</sequence>
<proteinExistence type="predicted"/>
<dbReference type="PANTHER" id="PTHR23274:SF51">
    <property type="entry name" value="OS03G0423850 PROTEIN"/>
    <property type="match status" value="1"/>
</dbReference>
<dbReference type="SUPFAM" id="SSF52540">
    <property type="entry name" value="P-loop containing nucleoside triphosphate hydrolases"/>
    <property type="match status" value="1"/>
</dbReference>
<dbReference type="OrthoDB" id="3353471at2759"/>
<comment type="caution">
    <text evidence="2">The sequence shown here is derived from an EMBL/GenBank/DDBJ whole genome shotgun (WGS) entry which is preliminary data.</text>
</comment>
<dbReference type="Gene3D" id="2.30.30.940">
    <property type="match status" value="1"/>
</dbReference>
<protein>
    <recommendedName>
        <fullName evidence="1">DNA helicase Pif1-like 2B domain-containing protein</fullName>
    </recommendedName>
</protein>
<dbReference type="InterPro" id="IPR049163">
    <property type="entry name" value="Pif1-like_2B_dom"/>
</dbReference>
<dbReference type="AlphaFoldDB" id="A0A9Q3KIW5"/>
<dbReference type="Gene3D" id="3.40.50.300">
    <property type="entry name" value="P-loop containing nucleotide triphosphate hydrolases"/>
    <property type="match status" value="1"/>
</dbReference>
<gene>
    <name evidence="2" type="ORF">O181_122165</name>
</gene>
<dbReference type="CDD" id="cd18809">
    <property type="entry name" value="SF1_C_RecD"/>
    <property type="match status" value="1"/>
</dbReference>
<evidence type="ECO:0000313" key="2">
    <source>
        <dbReference type="EMBL" id="MBW0582450.1"/>
    </source>
</evidence>
<dbReference type="GO" id="GO:0005657">
    <property type="term" value="C:replication fork"/>
    <property type="evidence" value="ECO:0007669"/>
    <property type="project" value="TreeGrafter"/>
</dbReference>
<dbReference type="EMBL" id="AVOT02112517">
    <property type="protein sequence ID" value="MBW0582450.1"/>
    <property type="molecule type" value="Genomic_DNA"/>
</dbReference>
<dbReference type="GO" id="GO:0006260">
    <property type="term" value="P:DNA replication"/>
    <property type="evidence" value="ECO:0007669"/>
    <property type="project" value="TreeGrafter"/>
</dbReference>
<dbReference type="Proteomes" id="UP000765509">
    <property type="component" value="Unassembled WGS sequence"/>
</dbReference>
<dbReference type="Pfam" id="PF21530">
    <property type="entry name" value="Pif1_2B_dom"/>
    <property type="match status" value="1"/>
</dbReference>
<evidence type="ECO:0000313" key="3">
    <source>
        <dbReference type="Proteomes" id="UP000765509"/>
    </source>
</evidence>
<keyword evidence="3" id="KW-1185">Reference proteome</keyword>
<feature type="domain" description="DNA helicase Pif1-like 2B" evidence="1">
    <location>
        <begin position="14"/>
        <end position="58"/>
    </location>
</feature>
<evidence type="ECO:0000259" key="1">
    <source>
        <dbReference type="Pfam" id="PF21530"/>
    </source>
</evidence>
<name>A0A9Q3KIW5_9BASI</name>
<dbReference type="PANTHER" id="PTHR23274">
    <property type="entry name" value="DNA HELICASE-RELATED"/>
    <property type="match status" value="1"/>
</dbReference>